<dbReference type="CDD" id="cd08956">
    <property type="entry name" value="KR_3_FAS_SDR_x"/>
    <property type="match status" value="1"/>
</dbReference>
<dbReference type="Gene3D" id="3.40.50.720">
    <property type="entry name" value="NAD(P)-binding Rossmann-like Domain"/>
    <property type="match status" value="1"/>
</dbReference>
<dbReference type="InterPro" id="IPR009081">
    <property type="entry name" value="PP-bd_ACP"/>
</dbReference>
<comment type="caution">
    <text evidence="6">The sequence shown here is derived from an EMBL/GenBank/DDBJ whole genome shotgun (WGS) entry which is preliminary data.</text>
</comment>
<feature type="non-terminal residue" evidence="6">
    <location>
        <position position="1"/>
    </location>
</feature>
<sequence>TGGTGGLGALVARHLVVVHGVRRLVLVSRRGADAPGALVLRQELSELGAEVLLEACDAGDREALGALLDRVGRLSGVVHAAGVLDDVTVEGLSEERLEAVLRPKVDAAWHLHELTRDMGLSAFVLFSSVSGLLGTAGQANYAAANAYLDALAAHRRGQGLAATSLAWGLWDASHGMGATLGDADLARLARSGLLPLATDDGLALLDAAPTAGESLLAVTRLDTPALTSLGDQAPPLLSGFVRKTPERRTATAPDTGHRLLARLAALSPADRDRALLDLVREKVAGVLGHTDPAAIDGDRPLQELGFDSLTAVELRNQLGAESGTRLPTTLVFDHPTPRALAGHLAERLAVDETAPDEAVLAELTRLKAAIETAASDESAHGRITTRLRELLDAADGAAGAAGTEDDLTAATDEELFALVDDFDRTT</sequence>
<dbReference type="SMART" id="SM00822">
    <property type="entry name" value="PKS_KR"/>
    <property type="match status" value="1"/>
</dbReference>
<evidence type="ECO:0000256" key="1">
    <source>
        <dbReference type="ARBA" id="ARBA00022450"/>
    </source>
</evidence>
<reference evidence="6 7" key="1">
    <citation type="submission" date="2024-06" db="EMBL/GenBank/DDBJ databases">
        <title>The Natural Products Discovery Center: Release of the First 8490 Sequenced Strains for Exploring Actinobacteria Biosynthetic Diversity.</title>
        <authorList>
            <person name="Kalkreuter E."/>
            <person name="Kautsar S.A."/>
            <person name="Yang D."/>
            <person name="Bader C.D."/>
            <person name="Teijaro C.N."/>
            <person name="Fluegel L."/>
            <person name="Davis C.M."/>
            <person name="Simpson J.R."/>
            <person name="Lauterbach L."/>
            <person name="Steele A.D."/>
            <person name="Gui C."/>
            <person name="Meng S."/>
            <person name="Li G."/>
            <person name="Viehrig K."/>
            <person name="Ye F."/>
            <person name="Su P."/>
            <person name="Kiefer A.F."/>
            <person name="Nichols A."/>
            <person name="Cepeda A.J."/>
            <person name="Yan W."/>
            <person name="Fan B."/>
            <person name="Jiang Y."/>
            <person name="Adhikari A."/>
            <person name="Zheng C.-J."/>
            <person name="Schuster L."/>
            <person name="Cowan T.M."/>
            <person name="Smanski M.J."/>
            <person name="Chevrette M.G."/>
            <person name="De Carvalho L.P.S."/>
            <person name="Shen B."/>
        </authorList>
    </citation>
    <scope>NUCLEOTIDE SEQUENCE [LARGE SCALE GENOMIC DNA]</scope>
    <source>
        <strain evidence="6 7">NPDC033039</strain>
    </source>
</reference>
<dbReference type="Gene3D" id="1.10.1200.10">
    <property type="entry name" value="ACP-like"/>
    <property type="match status" value="1"/>
</dbReference>
<evidence type="ECO:0000259" key="5">
    <source>
        <dbReference type="PROSITE" id="PS50075"/>
    </source>
</evidence>
<dbReference type="InterPro" id="IPR057326">
    <property type="entry name" value="KR_dom"/>
</dbReference>
<evidence type="ECO:0000313" key="7">
    <source>
        <dbReference type="Proteomes" id="UP001550853"/>
    </source>
</evidence>
<dbReference type="Pfam" id="PF00550">
    <property type="entry name" value="PP-binding"/>
    <property type="match status" value="1"/>
</dbReference>
<name>A0ABV2Z8U1_9ACTN</name>
<dbReference type="InterPro" id="IPR013968">
    <property type="entry name" value="PKS_KR"/>
</dbReference>
<evidence type="ECO:0000256" key="4">
    <source>
        <dbReference type="ARBA" id="ARBA00023268"/>
    </source>
</evidence>
<keyword evidence="2" id="KW-0597">Phosphoprotein</keyword>
<dbReference type="InterPro" id="IPR020806">
    <property type="entry name" value="PKS_PP-bd"/>
</dbReference>
<dbReference type="SMART" id="SM00823">
    <property type="entry name" value="PKS_PP"/>
    <property type="match status" value="1"/>
</dbReference>
<dbReference type="InterPro" id="IPR006162">
    <property type="entry name" value="Ppantetheine_attach_site"/>
</dbReference>
<keyword evidence="7" id="KW-1185">Reference proteome</keyword>
<dbReference type="Pfam" id="PF08659">
    <property type="entry name" value="KR"/>
    <property type="match status" value="1"/>
</dbReference>
<organism evidence="6 7">
    <name type="scientific">Streptomyces catenulae</name>
    <dbReference type="NCBI Taxonomy" id="66875"/>
    <lineage>
        <taxon>Bacteria</taxon>
        <taxon>Bacillati</taxon>
        <taxon>Actinomycetota</taxon>
        <taxon>Actinomycetes</taxon>
        <taxon>Kitasatosporales</taxon>
        <taxon>Streptomycetaceae</taxon>
        <taxon>Streptomyces</taxon>
    </lineage>
</organism>
<dbReference type="PANTHER" id="PTHR43775">
    <property type="entry name" value="FATTY ACID SYNTHASE"/>
    <property type="match status" value="1"/>
</dbReference>
<keyword evidence="3" id="KW-0808">Transferase</keyword>
<dbReference type="SUPFAM" id="SSF51735">
    <property type="entry name" value="NAD(P)-binding Rossmann-fold domains"/>
    <property type="match status" value="1"/>
</dbReference>
<dbReference type="SMART" id="SM01294">
    <property type="entry name" value="PKS_PP_betabranch"/>
    <property type="match status" value="1"/>
</dbReference>
<dbReference type="SUPFAM" id="SSF47336">
    <property type="entry name" value="ACP-like"/>
    <property type="match status" value="1"/>
</dbReference>
<keyword evidence="4" id="KW-0511">Multifunctional enzyme</keyword>
<dbReference type="RefSeq" id="WP_359042279.1">
    <property type="nucleotide sequence ID" value="NZ_JBEZVI010000049.1"/>
</dbReference>
<evidence type="ECO:0000256" key="3">
    <source>
        <dbReference type="ARBA" id="ARBA00022679"/>
    </source>
</evidence>
<keyword evidence="1" id="KW-0596">Phosphopantetheine</keyword>
<protein>
    <submittedName>
        <fullName evidence="6">Beta-ketoacyl reductase</fullName>
    </submittedName>
</protein>
<dbReference type="PROSITE" id="PS00012">
    <property type="entry name" value="PHOSPHOPANTETHEINE"/>
    <property type="match status" value="1"/>
</dbReference>
<dbReference type="Proteomes" id="UP001550853">
    <property type="component" value="Unassembled WGS sequence"/>
</dbReference>
<dbReference type="InterPro" id="IPR050091">
    <property type="entry name" value="PKS_NRPS_Biosynth_Enz"/>
</dbReference>
<dbReference type="PANTHER" id="PTHR43775:SF51">
    <property type="entry name" value="INACTIVE PHENOLPHTHIOCEROL SYNTHESIS POLYKETIDE SYNTHASE TYPE I PKS1-RELATED"/>
    <property type="match status" value="1"/>
</dbReference>
<dbReference type="EMBL" id="JBEZVI010000049">
    <property type="protein sequence ID" value="MEU3714420.1"/>
    <property type="molecule type" value="Genomic_DNA"/>
</dbReference>
<dbReference type="InterPro" id="IPR036291">
    <property type="entry name" value="NAD(P)-bd_dom_sf"/>
</dbReference>
<proteinExistence type="predicted"/>
<accession>A0ABV2Z8U1</accession>
<gene>
    <name evidence="6" type="ORF">AB0E61_30520</name>
</gene>
<dbReference type="InterPro" id="IPR036736">
    <property type="entry name" value="ACP-like_sf"/>
</dbReference>
<evidence type="ECO:0000313" key="6">
    <source>
        <dbReference type="EMBL" id="MEU3714420.1"/>
    </source>
</evidence>
<feature type="domain" description="Carrier" evidence="5">
    <location>
        <begin position="273"/>
        <end position="348"/>
    </location>
</feature>
<evidence type="ECO:0000256" key="2">
    <source>
        <dbReference type="ARBA" id="ARBA00022553"/>
    </source>
</evidence>
<dbReference type="PROSITE" id="PS50075">
    <property type="entry name" value="CARRIER"/>
    <property type="match status" value="1"/>
</dbReference>